<dbReference type="Proteomes" id="UP000006727">
    <property type="component" value="Chromosome 24"/>
</dbReference>
<feature type="domain" description="DEAD/DEAH-box helicase" evidence="2">
    <location>
        <begin position="171"/>
        <end position="260"/>
    </location>
</feature>
<dbReference type="GO" id="GO:0003676">
    <property type="term" value="F:nucleic acid binding"/>
    <property type="evidence" value="ECO:0007669"/>
    <property type="project" value="InterPro"/>
</dbReference>
<dbReference type="Gramene" id="Pp3c24_13850V3.1">
    <property type="protein sequence ID" value="Pp3c24_13850V3.1"/>
    <property type="gene ID" value="Pp3c24_13850"/>
</dbReference>
<dbReference type="PaxDb" id="3218-PP1S403_41V6.1"/>
<accession>A0A2K1IGQ3</accession>
<dbReference type="GO" id="GO:0005524">
    <property type="term" value="F:ATP binding"/>
    <property type="evidence" value="ECO:0007669"/>
    <property type="project" value="InterPro"/>
</dbReference>
<dbReference type="GeneID" id="112276430"/>
<dbReference type="Gene3D" id="3.40.50.300">
    <property type="entry name" value="P-loop containing nucleotide triphosphate hydrolases"/>
    <property type="match status" value="1"/>
</dbReference>
<reference evidence="3 5" key="1">
    <citation type="journal article" date="2008" name="Science">
        <title>The Physcomitrella genome reveals evolutionary insights into the conquest of land by plants.</title>
        <authorList>
            <person name="Rensing S."/>
            <person name="Lang D."/>
            <person name="Zimmer A."/>
            <person name="Terry A."/>
            <person name="Salamov A."/>
            <person name="Shapiro H."/>
            <person name="Nishiyama T."/>
            <person name="Perroud P.-F."/>
            <person name="Lindquist E."/>
            <person name="Kamisugi Y."/>
            <person name="Tanahashi T."/>
            <person name="Sakakibara K."/>
            <person name="Fujita T."/>
            <person name="Oishi K."/>
            <person name="Shin-I T."/>
            <person name="Kuroki Y."/>
            <person name="Toyoda A."/>
            <person name="Suzuki Y."/>
            <person name="Hashimoto A."/>
            <person name="Yamaguchi K."/>
            <person name="Sugano A."/>
            <person name="Kohara Y."/>
            <person name="Fujiyama A."/>
            <person name="Anterola A."/>
            <person name="Aoki S."/>
            <person name="Ashton N."/>
            <person name="Barbazuk W.B."/>
            <person name="Barker E."/>
            <person name="Bennetzen J."/>
            <person name="Bezanilla M."/>
            <person name="Blankenship R."/>
            <person name="Cho S.H."/>
            <person name="Dutcher S."/>
            <person name="Estelle M."/>
            <person name="Fawcett J.A."/>
            <person name="Gundlach H."/>
            <person name="Hanada K."/>
            <person name="Heyl A."/>
            <person name="Hicks K.A."/>
            <person name="Hugh J."/>
            <person name="Lohr M."/>
            <person name="Mayer K."/>
            <person name="Melkozernov A."/>
            <person name="Murata T."/>
            <person name="Nelson D."/>
            <person name="Pils B."/>
            <person name="Prigge M."/>
            <person name="Reiss B."/>
            <person name="Renner T."/>
            <person name="Rombauts S."/>
            <person name="Rushton P."/>
            <person name="Sanderfoot A."/>
            <person name="Schween G."/>
            <person name="Shiu S.-H."/>
            <person name="Stueber K."/>
            <person name="Theodoulou F.L."/>
            <person name="Tu H."/>
            <person name="Van de Peer Y."/>
            <person name="Verrier P.J."/>
            <person name="Waters E."/>
            <person name="Wood A."/>
            <person name="Yang L."/>
            <person name="Cove D."/>
            <person name="Cuming A."/>
            <person name="Hasebe M."/>
            <person name="Lucas S."/>
            <person name="Mishler D.B."/>
            <person name="Reski R."/>
            <person name="Grigoriev I."/>
            <person name="Quatrano R.S."/>
            <person name="Boore J.L."/>
        </authorList>
    </citation>
    <scope>NUCLEOTIDE SEQUENCE [LARGE SCALE GENOMIC DNA]</scope>
    <source>
        <strain evidence="4 5">cv. Gransden 2004</strain>
    </source>
</reference>
<evidence type="ECO:0000313" key="5">
    <source>
        <dbReference type="Proteomes" id="UP000006727"/>
    </source>
</evidence>
<evidence type="ECO:0000313" key="3">
    <source>
        <dbReference type="EMBL" id="PNR28456.1"/>
    </source>
</evidence>
<name>A0A2K1IGQ3_PHYPA</name>
<keyword evidence="5" id="KW-1185">Reference proteome</keyword>
<protein>
    <recommendedName>
        <fullName evidence="2">DEAD/DEAH-box helicase domain-containing protein</fullName>
    </recommendedName>
</protein>
<gene>
    <name evidence="4" type="primary">LOC112276430</name>
    <name evidence="3" type="ORF">PHYPA_029048</name>
</gene>
<dbReference type="InterPro" id="IPR027417">
    <property type="entry name" value="P-loop_NTPase"/>
</dbReference>
<evidence type="ECO:0000313" key="4">
    <source>
        <dbReference type="EnsemblPlants" id="Pp3c24_13850V3.1"/>
    </source>
</evidence>
<dbReference type="Pfam" id="PF00270">
    <property type="entry name" value="DEAD"/>
    <property type="match status" value="1"/>
</dbReference>
<evidence type="ECO:0000256" key="1">
    <source>
        <dbReference type="SAM" id="MobiDB-lite"/>
    </source>
</evidence>
<reference evidence="4" key="3">
    <citation type="submission" date="2020-12" db="UniProtKB">
        <authorList>
            <consortium name="EnsemblPlants"/>
        </authorList>
    </citation>
    <scope>IDENTIFICATION</scope>
</reference>
<reference evidence="3 5" key="2">
    <citation type="journal article" date="2018" name="Plant J.">
        <title>The Physcomitrella patens chromosome-scale assembly reveals moss genome structure and evolution.</title>
        <authorList>
            <person name="Lang D."/>
            <person name="Ullrich K.K."/>
            <person name="Murat F."/>
            <person name="Fuchs J."/>
            <person name="Jenkins J."/>
            <person name="Haas F.B."/>
            <person name="Piednoel M."/>
            <person name="Gundlach H."/>
            <person name="Van Bel M."/>
            <person name="Meyberg R."/>
            <person name="Vives C."/>
            <person name="Morata J."/>
            <person name="Symeonidi A."/>
            <person name="Hiss M."/>
            <person name="Muchero W."/>
            <person name="Kamisugi Y."/>
            <person name="Saleh O."/>
            <person name="Blanc G."/>
            <person name="Decker E.L."/>
            <person name="van Gessel N."/>
            <person name="Grimwood J."/>
            <person name="Hayes R.D."/>
            <person name="Graham S.W."/>
            <person name="Gunter L.E."/>
            <person name="McDaniel S.F."/>
            <person name="Hoernstein S.N.W."/>
            <person name="Larsson A."/>
            <person name="Li F.W."/>
            <person name="Perroud P.F."/>
            <person name="Phillips J."/>
            <person name="Ranjan P."/>
            <person name="Rokshar D.S."/>
            <person name="Rothfels C.J."/>
            <person name="Schneider L."/>
            <person name="Shu S."/>
            <person name="Stevenson D.W."/>
            <person name="Thummler F."/>
            <person name="Tillich M."/>
            <person name="Villarreal Aguilar J.C."/>
            <person name="Widiez T."/>
            <person name="Wong G.K."/>
            <person name="Wymore A."/>
            <person name="Zhang Y."/>
            <person name="Zimmer A.D."/>
            <person name="Quatrano R.S."/>
            <person name="Mayer K.F.X."/>
            <person name="Goodstein D."/>
            <person name="Casacuberta J.M."/>
            <person name="Vandepoele K."/>
            <person name="Reski R."/>
            <person name="Cuming A.C."/>
            <person name="Tuskan G.A."/>
            <person name="Maumus F."/>
            <person name="Salse J."/>
            <person name="Schmutz J."/>
            <person name="Rensing S.A."/>
        </authorList>
    </citation>
    <scope>NUCLEOTIDE SEQUENCE [LARGE SCALE GENOMIC DNA]</scope>
    <source>
        <strain evidence="4 5">cv. Gransden 2004</strain>
    </source>
</reference>
<organism evidence="3">
    <name type="scientific">Physcomitrium patens</name>
    <name type="common">Spreading-leaved earth moss</name>
    <name type="synonym">Physcomitrella patens</name>
    <dbReference type="NCBI Taxonomy" id="3218"/>
    <lineage>
        <taxon>Eukaryota</taxon>
        <taxon>Viridiplantae</taxon>
        <taxon>Streptophyta</taxon>
        <taxon>Embryophyta</taxon>
        <taxon>Bryophyta</taxon>
        <taxon>Bryophytina</taxon>
        <taxon>Bryopsida</taxon>
        <taxon>Funariidae</taxon>
        <taxon>Funariales</taxon>
        <taxon>Funariaceae</taxon>
        <taxon>Physcomitrium</taxon>
    </lineage>
</organism>
<dbReference type="InterPro" id="IPR011545">
    <property type="entry name" value="DEAD/DEAH_box_helicase_dom"/>
</dbReference>
<dbReference type="RefSeq" id="XP_024363492.1">
    <property type="nucleotide sequence ID" value="XM_024507724.2"/>
</dbReference>
<feature type="region of interest" description="Disordered" evidence="1">
    <location>
        <begin position="140"/>
        <end position="177"/>
    </location>
</feature>
<sequence length="288" mass="33190">MAQSEMTTISDETQEELEQGLPNIEKQFQWEWELRITQESWGQEIWQQELRAWQLFQLREQALREQKSQELRKIQGVCEWKKRSMRKKQYVTREVELSEMLEAYERKWYHRPLYGKDAEKHFPKTTDVPSHPKQWNMVPPVQSPSLPPSSSFRSPTLFMSEEIPDSNSPAGKGSGKTTPAVIAALDQVDRKVHVPQTLILCPKTENVNECMDMLSGNENSIGVTSCIAGTSTFREGIKAQVVVGTPGDVKRSISVHKTFDTIHLNKVIFLEPMTFLRWMDIWTIPSGL</sequence>
<dbReference type="SUPFAM" id="SSF52540">
    <property type="entry name" value="P-loop containing nucleoside triphosphate hydrolases"/>
    <property type="match status" value="1"/>
</dbReference>
<evidence type="ECO:0000259" key="2">
    <source>
        <dbReference type="Pfam" id="PF00270"/>
    </source>
</evidence>
<dbReference type="EnsemblPlants" id="Pp3c24_13850V3.1">
    <property type="protein sequence ID" value="Pp3c24_13850V3.1"/>
    <property type="gene ID" value="Pp3c24_13850"/>
</dbReference>
<dbReference type="Gramene" id="Pp3c24_13850V3.2">
    <property type="protein sequence ID" value="Pp3c24_13850V3.2"/>
    <property type="gene ID" value="Pp3c24_13850"/>
</dbReference>
<dbReference type="EnsemblPlants" id="Pp3c24_13850V3.2">
    <property type="protein sequence ID" value="Pp3c24_13850V3.2"/>
    <property type="gene ID" value="Pp3c24_13850"/>
</dbReference>
<proteinExistence type="predicted"/>
<dbReference type="AlphaFoldDB" id="A0A2K1IGQ3"/>
<dbReference type="EMBL" id="ABEU02000024">
    <property type="protein sequence ID" value="PNR28456.1"/>
    <property type="molecule type" value="Genomic_DNA"/>
</dbReference>